<sequence>MSGLKNDEKNDLTKEGRKLLLLSVHSSKTLQVIKLEDPPDIELPVNSDRLRLSNSNSRREVTIKKNNDRKKKFHGGEKKVIHIVKRSNSPKNFDVCFCHVPKEYLKTLCVTLD</sequence>
<proteinExistence type="predicted"/>
<reference evidence="1" key="1">
    <citation type="submission" date="2020-07" db="EMBL/GenBank/DDBJ databases">
        <title>Multicomponent nature underlies the extraordinary mechanical properties of spider dragline silk.</title>
        <authorList>
            <person name="Kono N."/>
            <person name="Nakamura H."/>
            <person name="Mori M."/>
            <person name="Yoshida Y."/>
            <person name="Ohtoshi R."/>
            <person name="Malay A.D."/>
            <person name="Moran D.A.P."/>
            <person name="Tomita M."/>
            <person name="Numata K."/>
            <person name="Arakawa K."/>
        </authorList>
    </citation>
    <scope>NUCLEOTIDE SEQUENCE</scope>
</reference>
<evidence type="ECO:0000313" key="2">
    <source>
        <dbReference type="Proteomes" id="UP000887116"/>
    </source>
</evidence>
<dbReference type="Proteomes" id="UP000887116">
    <property type="component" value="Unassembled WGS sequence"/>
</dbReference>
<comment type="caution">
    <text evidence="1">The sequence shown here is derived from an EMBL/GenBank/DDBJ whole genome shotgun (WGS) entry which is preliminary data.</text>
</comment>
<gene>
    <name evidence="1" type="ORF">TNCT_482601</name>
</gene>
<keyword evidence="2" id="KW-1185">Reference proteome</keyword>
<accession>A0A8X6LYS9</accession>
<protein>
    <submittedName>
        <fullName evidence="1">Uncharacterized protein</fullName>
    </submittedName>
</protein>
<dbReference type="AlphaFoldDB" id="A0A8X6LYS9"/>
<name>A0A8X6LYS9_TRICU</name>
<dbReference type="EMBL" id="BMAO01008700">
    <property type="protein sequence ID" value="GFR25677.1"/>
    <property type="molecule type" value="Genomic_DNA"/>
</dbReference>
<organism evidence="1 2">
    <name type="scientific">Trichonephila clavata</name>
    <name type="common">Joro spider</name>
    <name type="synonym">Nephila clavata</name>
    <dbReference type="NCBI Taxonomy" id="2740835"/>
    <lineage>
        <taxon>Eukaryota</taxon>
        <taxon>Metazoa</taxon>
        <taxon>Ecdysozoa</taxon>
        <taxon>Arthropoda</taxon>
        <taxon>Chelicerata</taxon>
        <taxon>Arachnida</taxon>
        <taxon>Araneae</taxon>
        <taxon>Araneomorphae</taxon>
        <taxon>Entelegynae</taxon>
        <taxon>Araneoidea</taxon>
        <taxon>Nephilidae</taxon>
        <taxon>Trichonephila</taxon>
    </lineage>
</organism>
<evidence type="ECO:0000313" key="1">
    <source>
        <dbReference type="EMBL" id="GFR25677.1"/>
    </source>
</evidence>